<dbReference type="PANTHER" id="PTHR30349">
    <property type="entry name" value="PHAGE INTEGRASE-RELATED"/>
    <property type="match status" value="1"/>
</dbReference>
<dbReference type="STRING" id="1810504.PG2T_02135"/>
<evidence type="ECO:0000256" key="1">
    <source>
        <dbReference type="ARBA" id="ARBA00004496"/>
    </source>
</evidence>
<evidence type="ECO:0000256" key="6">
    <source>
        <dbReference type="ARBA" id="ARBA00023125"/>
    </source>
</evidence>
<organism evidence="12 13">
    <name type="scientific">Immundisolibacter cernigliae</name>
    <dbReference type="NCBI Taxonomy" id="1810504"/>
    <lineage>
        <taxon>Bacteria</taxon>
        <taxon>Pseudomonadati</taxon>
        <taxon>Pseudomonadota</taxon>
        <taxon>Gammaproteobacteria</taxon>
        <taxon>Immundisolibacterales</taxon>
        <taxon>Immundisolibacteraceae</taxon>
        <taxon>Immundisolibacter</taxon>
    </lineage>
</organism>
<dbReference type="PROSITE" id="PS51900">
    <property type="entry name" value="CB"/>
    <property type="match status" value="1"/>
</dbReference>
<evidence type="ECO:0000259" key="10">
    <source>
        <dbReference type="PROSITE" id="PS51898"/>
    </source>
</evidence>
<dbReference type="GO" id="GO:0003677">
    <property type="term" value="F:DNA binding"/>
    <property type="evidence" value="ECO:0007669"/>
    <property type="project" value="UniProtKB-UniRule"/>
</dbReference>
<dbReference type="HAMAP" id="MF_01808">
    <property type="entry name" value="Recomb_XerC_XerD"/>
    <property type="match status" value="1"/>
</dbReference>
<accession>A0A1B1YQN8</accession>
<dbReference type="AlphaFoldDB" id="A0A1B1YQN8"/>
<keyword evidence="8 9" id="KW-0131">Cell cycle</keyword>
<evidence type="ECO:0000256" key="4">
    <source>
        <dbReference type="ARBA" id="ARBA00022829"/>
    </source>
</evidence>
<dbReference type="PROSITE" id="PS51898">
    <property type="entry name" value="TYR_RECOMBINASE"/>
    <property type="match status" value="1"/>
</dbReference>
<proteinExistence type="inferred from homology"/>
<dbReference type="FunCoup" id="A0A1B1YQN8">
    <property type="interactions" value="50"/>
</dbReference>
<feature type="active site" evidence="9">
    <location>
        <position position="147"/>
    </location>
</feature>
<dbReference type="OrthoDB" id="9801717at2"/>
<dbReference type="InterPro" id="IPR013762">
    <property type="entry name" value="Integrase-like_cat_sf"/>
</dbReference>
<keyword evidence="4 9" id="KW-0159">Chromosome partition</keyword>
<evidence type="ECO:0000256" key="8">
    <source>
        <dbReference type="ARBA" id="ARBA00023306"/>
    </source>
</evidence>
<dbReference type="InterPro" id="IPR010998">
    <property type="entry name" value="Integrase_recombinase_N"/>
</dbReference>
<dbReference type="GO" id="GO:0006313">
    <property type="term" value="P:DNA transposition"/>
    <property type="evidence" value="ECO:0007669"/>
    <property type="project" value="UniProtKB-UniRule"/>
</dbReference>
<dbReference type="Gene3D" id="1.10.150.130">
    <property type="match status" value="1"/>
</dbReference>
<dbReference type="Pfam" id="PF00589">
    <property type="entry name" value="Phage_integrase"/>
    <property type="match status" value="1"/>
</dbReference>
<keyword evidence="2 9" id="KW-0963">Cytoplasm</keyword>
<comment type="similarity">
    <text evidence="9">Belongs to the 'phage' integrase family. XerC subfamily.</text>
</comment>
<dbReference type="Gene3D" id="1.10.443.10">
    <property type="entry name" value="Intergrase catalytic core"/>
    <property type="match status" value="1"/>
</dbReference>
<evidence type="ECO:0000256" key="2">
    <source>
        <dbReference type="ARBA" id="ARBA00022490"/>
    </source>
</evidence>
<name>A0A1B1YQN8_9GAMM</name>
<keyword evidence="7 9" id="KW-0233">DNA recombination</keyword>
<evidence type="ECO:0000313" key="13">
    <source>
        <dbReference type="Proteomes" id="UP000092952"/>
    </source>
</evidence>
<dbReference type="Proteomes" id="UP000092952">
    <property type="component" value="Chromosome"/>
</dbReference>
<dbReference type="InParanoid" id="A0A1B1YQN8"/>
<comment type="subcellular location">
    <subcellularLocation>
        <location evidence="1 9">Cytoplasm</location>
    </subcellularLocation>
</comment>
<keyword evidence="5 9" id="KW-0229">DNA integration</keyword>
<comment type="function">
    <text evidence="9">Site-specific tyrosine recombinase, which acts by catalyzing the cutting and rejoining of the recombining DNA molecules. The XerC-XerD complex is essential to convert dimers of the bacterial chromosome into monomers to permit their segregation at cell division. It also contributes to the segregational stability of plasmids.</text>
</comment>
<dbReference type="RefSeq" id="WP_068802609.1">
    <property type="nucleotide sequence ID" value="NZ_CP014671.1"/>
</dbReference>
<dbReference type="CDD" id="cd00798">
    <property type="entry name" value="INT_XerDC_C"/>
    <property type="match status" value="1"/>
</dbReference>
<keyword evidence="3 9" id="KW-0132">Cell division</keyword>
<dbReference type="InterPro" id="IPR004107">
    <property type="entry name" value="Integrase_SAM-like_N"/>
</dbReference>
<dbReference type="InterPro" id="IPR050090">
    <property type="entry name" value="Tyrosine_recombinase_XerCD"/>
</dbReference>
<reference evidence="13" key="1">
    <citation type="submission" date="2016-03" db="EMBL/GenBank/DDBJ databases">
        <title>Complete genome sequence of Solimmundus cernigliae, representing a novel lineage of polycyclic aromatic hydrocarbon degraders within the Gammaproteobacteria.</title>
        <authorList>
            <person name="Singleton D.R."/>
            <person name="Dickey A.N."/>
            <person name="Scholl E.H."/>
            <person name="Wright F.A."/>
            <person name="Aitken M.D."/>
        </authorList>
    </citation>
    <scope>NUCLEOTIDE SEQUENCE [LARGE SCALE GENOMIC DNA]</scope>
    <source>
        <strain evidence="13">TR3.2</strain>
    </source>
</reference>
<dbReference type="GO" id="GO:0007059">
    <property type="term" value="P:chromosome segregation"/>
    <property type="evidence" value="ECO:0007669"/>
    <property type="project" value="UniProtKB-UniRule"/>
</dbReference>
<feature type="active site" evidence="9">
    <location>
        <position position="265"/>
    </location>
</feature>
<dbReference type="InterPro" id="IPR011010">
    <property type="entry name" value="DNA_brk_join_enz"/>
</dbReference>
<evidence type="ECO:0000256" key="3">
    <source>
        <dbReference type="ARBA" id="ARBA00022618"/>
    </source>
</evidence>
<protein>
    <recommendedName>
        <fullName evidence="9">Tyrosine recombinase XerC</fullName>
    </recommendedName>
</protein>
<feature type="domain" description="Tyr recombinase" evidence="10">
    <location>
        <begin position="108"/>
        <end position="287"/>
    </location>
</feature>
<dbReference type="EMBL" id="CP014671">
    <property type="protein sequence ID" value="ANX03101.1"/>
    <property type="molecule type" value="Genomic_DNA"/>
</dbReference>
<evidence type="ECO:0000256" key="5">
    <source>
        <dbReference type="ARBA" id="ARBA00022908"/>
    </source>
</evidence>
<dbReference type="GO" id="GO:0009037">
    <property type="term" value="F:tyrosine-based site-specific recombinase activity"/>
    <property type="evidence" value="ECO:0007669"/>
    <property type="project" value="UniProtKB-UniRule"/>
</dbReference>
<feature type="active site" evidence="9">
    <location>
        <position position="242"/>
    </location>
</feature>
<dbReference type="KEGG" id="gbi:PG2T_02135"/>
<gene>
    <name evidence="9" type="primary">xerC</name>
    <name evidence="12" type="ORF">PG2T_02135</name>
</gene>
<evidence type="ECO:0000313" key="12">
    <source>
        <dbReference type="EMBL" id="ANX03101.1"/>
    </source>
</evidence>
<evidence type="ECO:0000256" key="9">
    <source>
        <dbReference type="HAMAP-Rule" id="MF_01808"/>
    </source>
</evidence>
<dbReference type="GO" id="GO:0005737">
    <property type="term" value="C:cytoplasm"/>
    <property type="evidence" value="ECO:0007669"/>
    <property type="project" value="UniProtKB-SubCell"/>
</dbReference>
<dbReference type="GO" id="GO:0051301">
    <property type="term" value="P:cell division"/>
    <property type="evidence" value="ECO:0007669"/>
    <property type="project" value="UniProtKB-KW"/>
</dbReference>
<evidence type="ECO:0000256" key="7">
    <source>
        <dbReference type="ARBA" id="ARBA00023172"/>
    </source>
</evidence>
<sequence>MNAIPSVDEFLSALALQRRASPHTLRAYRRDLLRCEGLLPALDATSLAGLTPAQVRRLIGMLAREGLAGRSIARLLAALRAYYRPLLDAGCLPADPTAGIAAPKSPRRLPATLDADHLARLLEFAGEDPLARRDRALFELLYSSGLRLAEVVALDRADLDLADASARVTGKGNKTRIVPVGSRARDALSDWLTLRATLAADCPALFVSRRGARLSPRTVQQRLRHWADRQGIDRRVYPHLLRHSCASHLLESSGDLRAVQELLGHASLATTQVYTHVDFQYLARVYDAAHPRARRKAP</sequence>
<feature type="active site" evidence="9">
    <location>
        <position position="239"/>
    </location>
</feature>
<feature type="active site" evidence="9">
    <location>
        <position position="171"/>
    </location>
</feature>
<keyword evidence="6 9" id="KW-0238">DNA-binding</keyword>
<dbReference type="Pfam" id="PF02899">
    <property type="entry name" value="Phage_int_SAM_1"/>
    <property type="match status" value="1"/>
</dbReference>
<keyword evidence="13" id="KW-1185">Reference proteome</keyword>
<feature type="domain" description="Core-binding (CB)" evidence="11">
    <location>
        <begin position="1"/>
        <end position="87"/>
    </location>
</feature>
<dbReference type="SUPFAM" id="SSF56349">
    <property type="entry name" value="DNA breaking-rejoining enzymes"/>
    <property type="match status" value="1"/>
</dbReference>
<feature type="active site" description="O-(3'-phospho-DNA)-tyrosine intermediate" evidence="9">
    <location>
        <position position="274"/>
    </location>
</feature>
<dbReference type="InterPro" id="IPR002104">
    <property type="entry name" value="Integrase_catalytic"/>
</dbReference>
<dbReference type="InterPro" id="IPR023009">
    <property type="entry name" value="Tyrosine_recombinase_XerC/XerD"/>
</dbReference>
<dbReference type="InterPro" id="IPR044068">
    <property type="entry name" value="CB"/>
</dbReference>
<dbReference type="PANTHER" id="PTHR30349:SF81">
    <property type="entry name" value="TYROSINE RECOMBINASE XERC"/>
    <property type="match status" value="1"/>
</dbReference>
<evidence type="ECO:0000259" key="11">
    <source>
        <dbReference type="PROSITE" id="PS51900"/>
    </source>
</evidence>
<comment type="subunit">
    <text evidence="9">Forms a cyclic heterotetrameric complex composed of two molecules of XerC and two molecules of XerD.</text>
</comment>